<dbReference type="AlphaFoldDB" id="A0A176WW78"/>
<organism evidence="1 2">
    <name type="scientific">Agrobacterium tumefaciens</name>
    <dbReference type="NCBI Taxonomy" id="358"/>
    <lineage>
        <taxon>Bacteria</taxon>
        <taxon>Pseudomonadati</taxon>
        <taxon>Pseudomonadota</taxon>
        <taxon>Alphaproteobacteria</taxon>
        <taxon>Hyphomicrobiales</taxon>
        <taxon>Rhizobiaceae</taxon>
        <taxon>Rhizobium/Agrobacterium group</taxon>
        <taxon>Agrobacterium</taxon>
        <taxon>Agrobacterium tumefaciens complex</taxon>
    </lineage>
</organism>
<dbReference type="EMBL" id="LXPS01000039">
    <property type="protein sequence ID" value="OAE37652.1"/>
    <property type="molecule type" value="Genomic_DNA"/>
</dbReference>
<dbReference type="Gene3D" id="1.10.10.60">
    <property type="entry name" value="Homeodomain-like"/>
    <property type="match status" value="1"/>
</dbReference>
<dbReference type="Pfam" id="PF20901">
    <property type="entry name" value="Sf6_terminase"/>
    <property type="match status" value="1"/>
</dbReference>
<name>A0A176WW78_AGRTU</name>
<evidence type="ECO:0000313" key="2">
    <source>
        <dbReference type="Proteomes" id="UP000077098"/>
    </source>
</evidence>
<reference evidence="1 2" key="1">
    <citation type="submission" date="2016-05" db="EMBL/GenBank/DDBJ databases">
        <authorList>
            <person name="Lavstsen T."/>
            <person name="Jespersen J.S."/>
        </authorList>
    </citation>
    <scope>NUCLEOTIDE SEQUENCE [LARGE SCALE GENOMIC DNA]</scope>
    <source>
        <strain evidence="1 2">KCJ1736</strain>
    </source>
</reference>
<dbReference type="Proteomes" id="UP000077098">
    <property type="component" value="Unassembled WGS sequence"/>
</dbReference>
<sequence length="134" mass="14744">MARPTSTSYTPEEKTEIIKRICGLIIQSSVEKAVAEVGIAECTFYAWLAADDELAEEYARARKAIAYRDETAIENIVRQAEQGQIDPAAARVAIDGRKWLAGKRNPKVYGDKIVQEQTGKDGGPIAMTIAWEGE</sequence>
<dbReference type="InterPro" id="IPR048683">
    <property type="entry name" value="Sf6_terminase"/>
</dbReference>
<proteinExistence type="predicted"/>
<protein>
    <submittedName>
        <fullName evidence="1">Uncharacterized protein</fullName>
    </submittedName>
</protein>
<evidence type="ECO:0000313" key="1">
    <source>
        <dbReference type="EMBL" id="OAE37652.1"/>
    </source>
</evidence>
<dbReference type="RefSeq" id="WP_063951333.1">
    <property type="nucleotide sequence ID" value="NZ_LXPS01000039.1"/>
</dbReference>
<accession>A0A176WW78</accession>
<gene>
    <name evidence="1" type="ORF">A7J57_08725</name>
</gene>
<comment type="caution">
    <text evidence="1">The sequence shown here is derived from an EMBL/GenBank/DDBJ whole genome shotgun (WGS) entry which is preliminary data.</text>
</comment>